<sequence>MTTTNQDPAQPPSAASSSERSPAGAAASEPRSADQPRGRGSVGAFVDHCLAKHARGQSAWLQNGLRTTFVETSAGRVRVHDSGSTKPCVVMAPDGPNTIEHYARLIELLSPALRVVCFDMPGFGYSIPAPRYSHTLDEGARAILDVLDRLNIGRATLAFSCANGLYAVRHRIEWPAWCCRRRHPSHRCRLGSIGPSRGRCAFRSRGRRSHGYSGKSWSRVGIRWRCPTVGNTSSETRHSMRCIAVPVFAWRASCRD</sequence>
<evidence type="ECO:0000313" key="3">
    <source>
        <dbReference type="EMBL" id="CUV31987.1"/>
    </source>
</evidence>
<dbReference type="InterPro" id="IPR029058">
    <property type="entry name" value="AB_hydrolase_fold"/>
</dbReference>
<feature type="domain" description="AB hydrolase-1" evidence="2">
    <location>
        <begin position="95"/>
        <end position="157"/>
    </location>
</feature>
<evidence type="ECO:0000259" key="2">
    <source>
        <dbReference type="Pfam" id="PF00561"/>
    </source>
</evidence>
<dbReference type="EMBL" id="LN899824">
    <property type="protein sequence ID" value="CUV31987.1"/>
    <property type="molecule type" value="Genomic_DNA"/>
</dbReference>
<proteinExistence type="predicted"/>
<name>A0A0S4VBG3_RALSL</name>
<dbReference type="Pfam" id="PF00561">
    <property type="entry name" value="Abhydrolase_1"/>
    <property type="match status" value="1"/>
</dbReference>
<reference evidence="3" key="1">
    <citation type="submission" date="2015-10" db="EMBL/GenBank/DDBJ databases">
        <authorList>
            <person name="Gilbert D.G."/>
        </authorList>
    </citation>
    <scope>NUCLEOTIDE SEQUENCE</scope>
    <source>
        <strain evidence="3">Phyl III-seqv23</strain>
    </source>
</reference>
<dbReference type="SUPFAM" id="SSF53474">
    <property type="entry name" value="alpha/beta-Hydrolases"/>
    <property type="match status" value="1"/>
</dbReference>
<feature type="compositionally biased region" description="Low complexity" evidence="1">
    <location>
        <begin position="12"/>
        <end position="30"/>
    </location>
</feature>
<gene>
    <name evidence="3" type="ORF">RUN1985_v1_1390002</name>
</gene>
<feature type="region of interest" description="Disordered" evidence="1">
    <location>
        <begin position="1"/>
        <end position="40"/>
    </location>
</feature>
<dbReference type="InterPro" id="IPR000073">
    <property type="entry name" value="AB_hydrolase_1"/>
</dbReference>
<evidence type="ECO:0000256" key="1">
    <source>
        <dbReference type="SAM" id="MobiDB-lite"/>
    </source>
</evidence>
<accession>A0A0S4VBG3</accession>
<dbReference type="Gene3D" id="3.40.50.1820">
    <property type="entry name" value="alpha/beta hydrolase"/>
    <property type="match status" value="1"/>
</dbReference>
<dbReference type="AlphaFoldDB" id="A0A0S4VBG3"/>
<protein>
    <recommendedName>
        <fullName evidence="2">AB hydrolase-1 domain-containing protein</fullName>
    </recommendedName>
</protein>
<organism evidence="3">
    <name type="scientific">Ralstonia solanacearum</name>
    <name type="common">Pseudomonas solanacearum</name>
    <dbReference type="NCBI Taxonomy" id="305"/>
    <lineage>
        <taxon>Bacteria</taxon>
        <taxon>Pseudomonadati</taxon>
        <taxon>Pseudomonadota</taxon>
        <taxon>Betaproteobacteria</taxon>
        <taxon>Burkholderiales</taxon>
        <taxon>Burkholderiaceae</taxon>
        <taxon>Ralstonia</taxon>
        <taxon>Ralstonia solanacearum species complex</taxon>
    </lineage>
</organism>